<feature type="active site" description="Proton acceptor" evidence="6">
    <location>
        <position position="27"/>
    </location>
</feature>
<keyword evidence="3 8" id="KW-0378">Hydrolase</keyword>
<keyword evidence="2" id="KW-0858">Xylan degradation</keyword>
<dbReference type="InterPro" id="IPR052176">
    <property type="entry name" value="Glycosyl_Hydrlase_43_Enz"/>
</dbReference>
<dbReference type="Proteomes" id="UP000027982">
    <property type="component" value="Chromosome"/>
</dbReference>
<dbReference type="CDD" id="cd09004">
    <property type="entry name" value="GH43_bXyl-like"/>
    <property type="match status" value="1"/>
</dbReference>
<feature type="site" description="Important for catalytic activity, responsible for pKa modulation of the active site Glu and correct orientation of both the proton donor and substrate" evidence="7">
    <location>
        <position position="145"/>
    </location>
</feature>
<dbReference type="Pfam" id="PF04616">
    <property type="entry name" value="Glyco_hydro_43"/>
    <property type="match status" value="1"/>
</dbReference>
<dbReference type="eggNOG" id="COG3507">
    <property type="taxonomic scope" value="Bacteria"/>
</dbReference>
<keyword evidence="2" id="KW-0624">Polysaccharide degradation</keyword>
<keyword evidence="5 8" id="KW-0326">Glycosidase</keyword>
<dbReference type="InterPro" id="IPR006710">
    <property type="entry name" value="Glyco_hydro_43"/>
</dbReference>
<evidence type="ECO:0000313" key="10">
    <source>
        <dbReference type="EMBL" id="AIE84577.1"/>
    </source>
</evidence>
<evidence type="ECO:0000256" key="6">
    <source>
        <dbReference type="PIRSR" id="PIRSR606710-1"/>
    </source>
</evidence>
<dbReference type="PANTHER" id="PTHR43772">
    <property type="entry name" value="ENDO-1,4-BETA-XYLANASE"/>
    <property type="match status" value="1"/>
</dbReference>
<gene>
    <name evidence="10" type="ORF">OP10G_1209</name>
</gene>
<feature type="chain" id="PRO_5001651800" evidence="9">
    <location>
        <begin position="18"/>
        <end position="320"/>
    </location>
</feature>
<evidence type="ECO:0000256" key="8">
    <source>
        <dbReference type="RuleBase" id="RU361187"/>
    </source>
</evidence>
<evidence type="ECO:0000256" key="2">
    <source>
        <dbReference type="ARBA" id="ARBA00022651"/>
    </source>
</evidence>
<evidence type="ECO:0000256" key="4">
    <source>
        <dbReference type="ARBA" id="ARBA00023277"/>
    </source>
</evidence>
<dbReference type="KEGG" id="fgi:OP10G_1209"/>
<protein>
    <submittedName>
        <fullName evidence="10">Glycosyl hydrolases 43 family protein</fullName>
    </submittedName>
</protein>
<dbReference type="OrthoDB" id="9760116at2"/>
<dbReference type="Gene3D" id="2.115.10.20">
    <property type="entry name" value="Glycosyl hydrolase domain, family 43"/>
    <property type="match status" value="1"/>
</dbReference>
<keyword evidence="9" id="KW-0732">Signal</keyword>
<evidence type="ECO:0000256" key="7">
    <source>
        <dbReference type="PIRSR" id="PIRSR606710-2"/>
    </source>
</evidence>
<organism evidence="10 11">
    <name type="scientific">Fimbriimonas ginsengisoli Gsoil 348</name>
    <dbReference type="NCBI Taxonomy" id="661478"/>
    <lineage>
        <taxon>Bacteria</taxon>
        <taxon>Bacillati</taxon>
        <taxon>Armatimonadota</taxon>
        <taxon>Fimbriimonadia</taxon>
        <taxon>Fimbriimonadales</taxon>
        <taxon>Fimbriimonadaceae</taxon>
        <taxon>Fimbriimonas</taxon>
    </lineage>
</organism>
<dbReference type="GO" id="GO:0045493">
    <property type="term" value="P:xylan catabolic process"/>
    <property type="evidence" value="ECO:0007669"/>
    <property type="project" value="UniProtKB-KW"/>
</dbReference>
<dbReference type="AlphaFoldDB" id="A0A068NMI1"/>
<dbReference type="InterPro" id="IPR023296">
    <property type="entry name" value="Glyco_hydro_beta-prop_sf"/>
</dbReference>
<evidence type="ECO:0000256" key="9">
    <source>
        <dbReference type="SAM" id="SignalP"/>
    </source>
</evidence>
<feature type="signal peptide" evidence="9">
    <location>
        <begin position="1"/>
        <end position="17"/>
    </location>
</feature>
<dbReference type="RefSeq" id="WP_025226796.1">
    <property type="nucleotide sequence ID" value="NZ_CP007139.1"/>
</dbReference>
<accession>A0A068NMI1</accession>
<dbReference type="HOGENOM" id="CLU_009397_4_2_0"/>
<dbReference type="GO" id="GO:0004553">
    <property type="term" value="F:hydrolase activity, hydrolyzing O-glycosyl compounds"/>
    <property type="evidence" value="ECO:0007669"/>
    <property type="project" value="InterPro"/>
</dbReference>
<dbReference type="STRING" id="661478.OP10G_1209"/>
<sequence>MLLVSAVLLSLSFQGGAPTNPVLVGADPHAMRIGRQFWIYPTQSPADGPGFFAFSSSDLRTWTQHGPILRFANVKWIKDDGETTHYAWAPGVAERYGKFYFYYAVGPQGRTPSRIGVAVGPRPDGPFVDSGKPLLTGGKGFEAIDPMVFGDPRTGRFYLYAGGSAGAKLRVFEMTDDMVNLRREIPVQTPPKFTEGPFMHFRNGVYYLSYSHGGWRDASYSVHYATSNTPVGPWRYRGAILTSDEHHKGPGHHSIFWGPGPDEWFIAYHRWNNAVGNGPYRGQRQIAIEPLHHEYGTWIRPVRMTDNAPKLSPLVGIGKG</sequence>
<dbReference type="EMBL" id="CP007139">
    <property type="protein sequence ID" value="AIE84577.1"/>
    <property type="molecule type" value="Genomic_DNA"/>
</dbReference>
<comment type="similarity">
    <text evidence="1 8">Belongs to the glycosyl hydrolase 43 family.</text>
</comment>
<keyword evidence="11" id="KW-1185">Reference proteome</keyword>
<keyword evidence="4" id="KW-0119">Carbohydrate metabolism</keyword>
<name>A0A068NMI1_FIMGI</name>
<evidence type="ECO:0000256" key="3">
    <source>
        <dbReference type="ARBA" id="ARBA00022801"/>
    </source>
</evidence>
<dbReference type="SUPFAM" id="SSF75005">
    <property type="entry name" value="Arabinanase/levansucrase/invertase"/>
    <property type="match status" value="1"/>
</dbReference>
<evidence type="ECO:0000256" key="5">
    <source>
        <dbReference type="ARBA" id="ARBA00023295"/>
    </source>
</evidence>
<feature type="active site" description="Proton donor" evidence="6">
    <location>
        <position position="195"/>
    </location>
</feature>
<proteinExistence type="inferred from homology"/>
<evidence type="ECO:0000313" key="11">
    <source>
        <dbReference type="Proteomes" id="UP000027982"/>
    </source>
</evidence>
<evidence type="ECO:0000256" key="1">
    <source>
        <dbReference type="ARBA" id="ARBA00009865"/>
    </source>
</evidence>
<reference evidence="10 11" key="1">
    <citation type="journal article" date="2014" name="PLoS ONE">
        <title>The first complete genome sequence of the class fimbriimonadia in the phylum armatimonadetes.</title>
        <authorList>
            <person name="Hu Z.Y."/>
            <person name="Wang Y.Z."/>
            <person name="Im W.T."/>
            <person name="Wang S.Y."/>
            <person name="Zhao G.P."/>
            <person name="Zheng H.J."/>
            <person name="Quan Z.X."/>
        </authorList>
    </citation>
    <scope>NUCLEOTIDE SEQUENCE [LARGE SCALE GENOMIC DNA]</scope>
    <source>
        <strain evidence="10">Gsoil 348</strain>
    </source>
</reference>
<dbReference type="PANTHER" id="PTHR43772:SF2">
    <property type="entry name" value="PUTATIVE (AFU_ORTHOLOGUE AFUA_2G04480)-RELATED"/>
    <property type="match status" value="1"/>
</dbReference>